<proteinExistence type="predicted"/>
<evidence type="ECO:0000256" key="2">
    <source>
        <dbReference type="SAM" id="SignalP"/>
    </source>
</evidence>
<keyword evidence="1" id="KW-0472">Membrane</keyword>
<feature type="signal peptide" evidence="2">
    <location>
        <begin position="1"/>
        <end position="23"/>
    </location>
</feature>
<evidence type="ECO:0000256" key="1">
    <source>
        <dbReference type="SAM" id="Phobius"/>
    </source>
</evidence>
<protein>
    <submittedName>
        <fullName evidence="4">PEP-CTERM sorting domain-containing protein</fullName>
    </submittedName>
</protein>
<dbReference type="NCBIfam" id="TIGR02595">
    <property type="entry name" value="PEP_CTERM"/>
    <property type="match status" value="1"/>
</dbReference>
<reference evidence="4 5" key="1">
    <citation type="submission" date="2020-08" db="EMBL/GenBank/DDBJ databases">
        <title>Genome sequence of Sphingomonas daechungensis KACC 18115T.</title>
        <authorList>
            <person name="Hyun D.-W."/>
            <person name="Bae J.-W."/>
        </authorList>
    </citation>
    <scope>NUCLEOTIDE SEQUENCE [LARGE SCALE GENOMIC DNA]</scope>
    <source>
        <strain evidence="4 5">KACC 18115</strain>
    </source>
</reference>
<evidence type="ECO:0000259" key="3">
    <source>
        <dbReference type="Pfam" id="PF07589"/>
    </source>
</evidence>
<evidence type="ECO:0000313" key="4">
    <source>
        <dbReference type="EMBL" id="QNP43035.1"/>
    </source>
</evidence>
<gene>
    <name evidence="4" type="ORF">H9L15_13820</name>
</gene>
<dbReference type="RefSeq" id="WP_187714465.1">
    <property type="nucleotide sequence ID" value="NZ_BAABJC010000001.1"/>
</dbReference>
<sequence length="212" mass="21445">MNRYLLAAATLAAVTLASTPAAASVTIEGDPAGTTVNGYSGPNGLLVSGSGLSYGPFTLANVGSTFTANVLTIGTPETAVNLFEDTTPRQISVDFSFLNPADANGGLVTGSTTGFITGLFGGCGLFAGGCGTVNWSDTPTIFSFGNGGSFSLLLSDATFATPGSANVRGTFTLISNSVPEPATWAMMLMGFGAVGFAMRRKRSTQGRLVQLA</sequence>
<dbReference type="InterPro" id="IPR013424">
    <property type="entry name" value="Ice-binding_C"/>
</dbReference>
<keyword evidence="1" id="KW-1133">Transmembrane helix</keyword>
<dbReference type="NCBIfam" id="NF035944">
    <property type="entry name" value="PEPxxWA-CTERM"/>
    <property type="match status" value="1"/>
</dbReference>
<dbReference type="Proteomes" id="UP000516134">
    <property type="component" value="Chromosome"/>
</dbReference>
<dbReference type="Pfam" id="PF07589">
    <property type="entry name" value="PEP-CTERM"/>
    <property type="match status" value="1"/>
</dbReference>
<evidence type="ECO:0000313" key="5">
    <source>
        <dbReference type="Proteomes" id="UP000516134"/>
    </source>
</evidence>
<dbReference type="EMBL" id="CP060780">
    <property type="protein sequence ID" value="QNP43035.1"/>
    <property type="molecule type" value="Genomic_DNA"/>
</dbReference>
<feature type="transmembrane region" description="Helical" evidence="1">
    <location>
        <begin position="181"/>
        <end position="198"/>
    </location>
</feature>
<organism evidence="4 5">
    <name type="scientific">Sphingomonas daechungensis</name>
    <dbReference type="NCBI Taxonomy" id="1176646"/>
    <lineage>
        <taxon>Bacteria</taxon>
        <taxon>Pseudomonadati</taxon>
        <taxon>Pseudomonadota</taxon>
        <taxon>Alphaproteobacteria</taxon>
        <taxon>Sphingomonadales</taxon>
        <taxon>Sphingomonadaceae</taxon>
        <taxon>Sphingomonas</taxon>
    </lineage>
</organism>
<keyword evidence="2" id="KW-0732">Signal</keyword>
<keyword evidence="5" id="KW-1185">Reference proteome</keyword>
<accession>A0ABX6T243</accession>
<feature type="domain" description="Ice-binding protein C-terminal" evidence="3">
    <location>
        <begin position="177"/>
        <end position="201"/>
    </location>
</feature>
<name>A0ABX6T243_9SPHN</name>
<feature type="chain" id="PRO_5046916508" evidence="2">
    <location>
        <begin position="24"/>
        <end position="212"/>
    </location>
</feature>
<keyword evidence="1" id="KW-0812">Transmembrane</keyword>